<dbReference type="STRING" id="582402.Hbal_2167"/>
<sequence length="202" mass="22024">MSTFSSKKCSDDGVSRYFDSEKKRWVVTVLPGTQYVSRDEDEVIATVLGSCVAACIWDPLSKVGGVNHFMLPHDDAGLWSGASLALRYGNHAMDALINELLQQGAEKKRLNCKFFGGGNVVKGLGRVGSKNALFAKEYSAVEQLNVTKMDLGGESGRRILFEPVTGRAWRKFLDASAGLSVVHQEALLQPKIEVAPTSIELF</sequence>
<name>C6XM16_HIRBI</name>
<evidence type="ECO:0000256" key="1">
    <source>
        <dbReference type="ARBA" id="ARBA00022500"/>
    </source>
</evidence>
<dbReference type="HAMAP" id="MF_01440">
    <property type="entry name" value="CheD"/>
    <property type="match status" value="1"/>
</dbReference>
<dbReference type="EC" id="3.5.1.44" evidence="3"/>
<dbReference type="CDD" id="cd16352">
    <property type="entry name" value="CheD"/>
    <property type="match status" value="1"/>
</dbReference>
<protein>
    <recommendedName>
        <fullName evidence="3">Probable chemoreceptor glutamine deamidase CheD</fullName>
        <ecNumber evidence="3">3.5.1.44</ecNumber>
    </recommendedName>
</protein>
<dbReference type="SUPFAM" id="SSF64438">
    <property type="entry name" value="CNF1/YfiH-like putative cysteine hydrolases"/>
    <property type="match status" value="1"/>
</dbReference>
<dbReference type="EMBL" id="CP001678">
    <property type="protein sequence ID" value="ACT59848.1"/>
    <property type="molecule type" value="Genomic_DNA"/>
</dbReference>
<dbReference type="Pfam" id="PF03975">
    <property type="entry name" value="CheD"/>
    <property type="match status" value="1"/>
</dbReference>
<evidence type="ECO:0000256" key="2">
    <source>
        <dbReference type="ARBA" id="ARBA00022801"/>
    </source>
</evidence>
<dbReference type="InterPro" id="IPR005659">
    <property type="entry name" value="Chemorcpt_Glu_NH3ase_CheD"/>
</dbReference>
<dbReference type="InterPro" id="IPR038592">
    <property type="entry name" value="CheD-like_sf"/>
</dbReference>
<dbReference type="PANTHER" id="PTHR35147">
    <property type="entry name" value="CHEMORECEPTOR GLUTAMINE DEAMIDASE CHED-RELATED"/>
    <property type="match status" value="1"/>
</dbReference>
<comment type="similarity">
    <text evidence="3">Belongs to the CheD family.</text>
</comment>
<proteinExistence type="inferred from homology"/>
<dbReference type="OrthoDB" id="9807202at2"/>
<dbReference type="InterPro" id="IPR011324">
    <property type="entry name" value="Cytotoxic_necrot_fac-like_cat"/>
</dbReference>
<comment type="function">
    <text evidence="3">Probably deamidates glutamine residues to glutamate on methyl-accepting chemotaxis receptors (MCPs), playing an important role in chemotaxis.</text>
</comment>
<evidence type="ECO:0000256" key="3">
    <source>
        <dbReference type="HAMAP-Rule" id="MF_01440"/>
    </source>
</evidence>
<dbReference type="RefSeq" id="WP_015827998.1">
    <property type="nucleotide sequence ID" value="NC_012982.1"/>
</dbReference>
<keyword evidence="2 3" id="KW-0378">Hydrolase</keyword>
<dbReference type="AlphaFoldDB" id="C6XM16"/>
<dbReference type="GO" id="GO:0050568">
    <property type="term" value="F:protein-glutamine glutaminase activity"/>
    <property type="evidence" value="ECO:0007669"/>
    <property type="project" value="UniProtKB-UniRule"/>
</dbReference>
<gene>
    <name evidence="3" type="primary">cheD</name>
    <name evidence="4" type="ordered locus">Hbal_2167</name>
</gene>
<dbReference type="GO" id="GO:0006935">
    <property type="term" value="P:chemotaxis"/>
    <property type="evidence" value="ECO:0007669"/>
    <property type="project" value="UniProtKB-UniRule"/>
</dbReference>
<comment type="catalytic activity">
    <reaction evidence="3">
        <text>L-glutaminyl-[protein] + H2O = L-glutamyl-[protein] + NH4(+)</text>
        <dbReference type="Rhea" id="RHEA:16441"/>
        <dbReference type="Rhea" id="RHEA-COMP:10207"/>
        <dbReference type="Rhea" id="RHEA-COMP:10208"/>
        <dbReference type="ChEBI" id="CHEBI:15377"/>
        <dbReference type="ChEBI" id="CHEBI:28938"/>
        <dbReference type="ChEBI" id="CHEBI:29973"/>
        <dbReference type="ChEBI" id="CHEBI:30011"/>
        <dbReference type="EC" id="3.5.1.44"/>
    </reaction>
</comment>
<dbReference type="eggNOG" id="COG1871">
    <property type="taxonomic scope" value="Bacteria"/>
</dbReference>
<evidence type="ECO:0000313" key="5">
    <source>
        <dbReference type="Proteomes" id="UP000002745"/>
    </source>
</evidence>
<organism evidence="4 5">
    <name type="scientific">Hirschia baltica (strain ATCC 49814 / DSM 5838 / IFAM 1418)</name>
    <dbReference type="NCBI Taxonomy" id="582402"/>
    <lineage>
        <taxon>Bacteria</taxon>
        <taxon>Pseudomonadati</taxon>
        <taxon>Pseudomonadota</taxon>
        <taxon>Alphaproteobacteria</taxon>
        <taxon>Hyphomonadales</taxon>
        <taxon>Hyphomonadaceae</taxon>
        <taxon>Hirschia</taxon>
    </lineage>
</organism>
<dbReference type="PANTHER" id="PTHR35147:SF2">
    <property type="entry name" value="CHEMORECEPTOR GLUTAMINE DEAMIDASE CHED-RELATED"/>
    <property type="match status" value="1"/>
</dbReference>
<keyword evidence="5" id="KW-1185">Reference proteome</keyword>
<dbReference type="Proteomes" id="UP000002745">
    <property type="component" value="Chromosome"/>
</dbReference>
<dbReference type="KEGG" id="hba:Hbal_2167"/>
<reference evidence="5" key="1">
    <citation type="journal article" date="2011" name="J. Bacteriol.">
        <title>Genome sequences of eight morphologically diverse alphaproteobacteria.</title>
        <authorList>
            <consortium name="US DOE Joint Genome Institute"/>
            <person name="Brown P.J."/>
            <person name="Kysela D.T."/>
            <person name="Buechlein A."/>
            <person name="Hemmerich C."/>
            <person name="Brun Y.V."/>
        </authorList>
    </citation>
    <scope>NUCLEOTIDE SEQUENCE [LARGE SCALE GENOMIC DNA]</scope>
    <source>
        <strain evidence="5">ATCC 49814 / DSM 5838 / IFAM 1418</strain>
    </source>
</reference>
<dbReference type="HOGENOM" id="CLU_087854_0_0_5"/>
<dbReference type="Gene3D" id="3.30.1330.200">
    <property type="match status" value="1"/>
</dbReference>
<accession>C6XM16</accession>
<evidence type="ECO:0000313" key="4">
    <source>
        <dbReference type="EMBL" id="ACT59848.1"/>
    </source>
</evidence>
<keyword evidence="1 3" id="KW-0145">Chemotaxis</keyword>